<keyword evidence="9 13" id="KW-1133">Transmembrane helix</keyword>
<dbReference type="Proteomes" id="UP000594263">
    <property type="component" value="Unplaced"/>
</dbReference>
<keyword evidence="3" id="KW-0808">Transferase</keyword>
<evidence type="ECO:0000256" key="5">
    <source>
        <dbReference type="ARBA" id="ARBA00022729"/>
    </source>
</evidence>
<dbReference type="OMA" id="WISPQEN"/>
<evidence type="ECO:0000256" key="11">
    <source>
        <dbReference type="ARBA" id="ARBA00023180"/>
    </source>
</evidence>
<dbReference type="SUPFAM" id="SSF56112">
    <property type="entry name" value="Protein kinase-like (PK-like)"/>
    <property type="match status" value="1"/>
</dbReference>
<evidence type="ECO:0000256" key="1">
    <source>
        <dbReference type="ARBA" id="ARBA00004479"/>
    </source>
</evidence>
<keyword evidence="4 13" id="KW-0812">Transmembrane</keyword>
<evidence type="ECO:0000256" key="13">
    <source>
        <dbReference type="SAM" id="Phobius"/>
    </source>
</evidence>
<dbReference type="GO" id="GO:0004674">
    <property type="term" value="F:protein serine/threonine kinase activity"/>
    <property type="evidence" value="ECO:0007669"/>
    <property type="project" value="UniProtKB-KW"/>
</dbReference>
<dbReference type="PANTHER" id="PTHR27009">
    <property type="entry name" value="RUST RESISTANCE KINASE LR10-RELATED"/>
    <property type="match status" value="1"/>
</dbReference>
<dbReference type="PROSITE" id="PS50011">
    <property type="entry name" value="PROTEIN_KINASE_DOM"/>
    <property type="match status" value="1"/>
</dbReference>
<evidence type="ECO:0000256" key="6">
    <source>
        <dbReference type="ARBA" id="ARBA00022741"/>
    </source>
</evidence>
<dbReference type="SMART" id="SM00220">
    <property type="entry name" value="S_TKc"/>
    <property type="match status" value="1"/>
</dbReference>
<evidence type="ECO:0000256" key="3">
    <source>
        <dbReference type="ARBA" id="ARBA00022679"/>
    </source>
</evidence>
<dbReference type="FunFam" id="1.10.510.10:FF:000590">
    <property type="entry name" value="PR5-like receptor kinase"/>
    <property type="match status" value="1"/>
</dbReference>
<dbReference type="GO" id="GO:0016020">
    <property type="term" value="C:membrane"/>
    <property type="evidence" value="ECO:0007669"/>
    <property type="project" value="UniProtKB-SubCell"/>
</dbReference>
<dbReference type="InterPro" id="IPR008271">
    <property type="entry name" value="Ser/Thr_kinase_AS"/>
</dbReference>
<organism evidence="16 17">
    <name type="scientific">Kalanchoe fedtschenkoi</name>
    <name type="common">Lavender scallops</name>
    <name type="synonym">South American air plant</name>
    <dbReference type="NCBI Taxonomy" id="63787"/>
    <lineage>
        <taxon>Eukaryota</taxon>
        <taxon>Viridiplantae</taxon>
        <taxon>Streptophyta</taxon>
        <taxon>Embryophyta</taxon>
        <taxon>Tracheophyta</taxon>
        <taxon>Spermatophyta</taxon>
        <taxon>Magnoliopsida</taxon>
        <taxon>eudicotyledons</taxon>
        <taxon>Gunneridae</taxon>
        <taxon>Pentapetalae</taxon>
        <taxon>Saxifragales</taxon>
        <taxon>Crassulaceae</taxon>
        <taxon>Kalanchoe</taxon>
    </lineage>
</organism>
<evidence type="ECO:0000313" key="16">
    <source>
        <dbReference type="EnsemblPlants" id="Kaladp0052s0003.1.v1.1"/>
    </source>
</evidence>
<dbReference type="AlphaFoldDB" id="A0A7N0U3U5"/>
<proteinExistence type="predicted"/>
<keyword evidence="6 12" id="KW-0547">Nucleotide-binding</keyword>
<sequence length="646" mass="72937">MDATVALLLLLLQLLFLRITATTQFCGSINISCPFALGSTSTCRTTTFKLDCRATLNQTLLLFPLFNATYQVRAIDYNNFTLRLSDPGINKSDCSSLPRYSISSFNFTYLNTLLQIQDIDYETAAFFSCLTPAPPDSGFLNRSTCLRASSFPGTPYQYVLLDRDGINLYQIPAGCRVDLITLLLPDARQEGLMSSSISRVYERLADGFEVSFYGINCRRCTAKGYNFLIQAHRTRCFFNCQSPTGGFKIAVLMEQIKEFFRLFSPYILAAFFGCRLLVCGSACGILMFVYKYPRRHSSLYYVIEDYLQKNNNMNPIRYSYSDIKSMTHNFRDKLGQGGYGAVYKGKIRSGHLVAVKVLDKSKAYGQDFINEVGTIGRIRHVNVVHLVGFCAQGEKRALVYDFMPKGSLDKYIFQEDDGSYPLSYEQIYQISVGVARGIEYLHRGCDMQILHFDIKPHNILLDENFVPKVSDFGLAKLYPAENNTVTLTAARGTMGYIAPELFYKNIGGVSFKADVYSFGMMLIEIASGRKNRKAFAQNSGQVFLPTWVYDQLHDDHDMEIGQDAISEEEKSLVKKMILVGLWCVQLKPSVRPSMHQVLDMLEGDIQLLQTPPKPFMSPHYLQPDEEQVINIANSMPPKLTVTFSGR</sequence>
<dbReference type="Gramene" id="Kaladp0052s0003.1.v1.1">
    <property type="protein sequence ID" value="Kaladp0052s0003.1.v1.1"/>
    <property type="gene ID" value="Kaladp0052s0003.v1.1"/>
</dbReference>
<evidence type="ECO:0000256" key="9">
    <source>
        <dbReference type="ARBA" id="ARBA00022989"/>
    </source>
</evidence>
<evidence type="ECO:0000256" key="2">
    <source>
        <dbReference type="ARBA" id="ARBA00022527"/>
    </source>
</evidence>
<feature type="domain" description="Protein kinase" evidence="15">
    <location>
        <begin position="328"/>
        <end position="616"/>
    </location>
</feature>
<keyword evidence="5 14" id="KW-0732">Signal</keyword>
<name>A0A7N0U3U5_KALFE</name>
<dbReference type="EnsemblPlants" id="Kaladp0052s0003.1.v1.1">
    <property type="protein sequence ID" value="Kaladp0052s0003.1.v1.1"/>
    <property type="gene ID" value="Kaladp0052s0003.v1.1"/>
</dbReference>
<feature type="binding site" evidence="12">
    <location>
        <position position="356"/>
    </location>
    <ligand>
        <name>ATP</name>
        <dbReference type="ChEBI" id="CHEBI:30616"/>
    </ligand>
</feature>
<dbReference type="CDD" id="cd14066">
    <property type="entry name" value="STKc_IRAK"/>
    <property type="match status" value="1"/>
</dbReference>
<keyword evidence="11" id="KW-0325">Glycoprotein</keyword>
<evidence type="ECO:0000256" key="7">
    <source>
        <dbReference type="ARBA" id="ARBA00022777"/>
    </source>
</evidence>
<feature type="signal peptide" evidence="14">
    <location>
        <begin position="1"/>
        <end position="22"/>
    </location>
</feature>
<dbReference type="PROSITE" id="PS00108">
    <property type="entry name" value="PROTEIN_KINASE_ST"/>
    <property type="match status" value="1"/>
</dbReference>
<dbReference type="InterPro" id="IPR017441">
    <property type="entry name" value="Protein_kinase_ATP_BS"/>
</dbReference>
<dbReference type="InterPro" id="IPR025287">
    <property type="entry name" value="WAK_GUB"/>
</dbReference>
<keyword evidence="17" id="KW-1185">Reference proteome</keyword>
<keyword evidence="8 12" id="KW-0067">ATP-binding</keyword>
<comment type="subcellular location">
    <subcellularLocation>
        <location evidence="1">Membrane</location>
        <topology evidence="1">Single-pass type I membrane protein</topology>
    </subcellularLocation>
</comment>
<feature type="chain" id="PRO_5029738573" description="Protein kinase domain-containing protein" evidence="14">
    <location>
        <begin position="23"/>
        <end position="646"/>
    </location>
</feature>
<keyword evidence="7" id="KW-0418">Kinase</keyword>
<dbReference type="InterPro" id="IPR011009">
    <property type="entry name" value="Kinase-like_dom_sf"/>
</dbReference>
<evidence type="ECO:0000256" key="10">
    <source>
        <dbReference type="ARBA" id="ARBA00023136"/>
    </source>
</evidence>
<accession>A0A7N0U3U5</accession>
<evidence type="ECO:0000256" key="12">
    <source>
        <dbReference type="PROSITE-ProRule" id="PRU10141"/>
    </source>
</evidence>
<protein>
    <recommendedName>
        <fullName evidence="15">Protein kinase domain-containing protein</fullName>
    </recommendedName>
</protein>
<feature type="transmembrane region" description="Helical" evidence="13">
    <location>
        <begin position="266"/>
        <end position="290"/>
    </location>
</feature>
<reference evidence="16" key="1">
    <citation type="submission" date="2021-01" db="UniProtKB">
        <authorList>
            <consortium name="EnsemblPlants"/>
        </authorList>
    </citation>
    <scope>IDENTIFICATION</scope>
</reference>
<evidence type="ECO:0000313" key="17">
    <source>
        <dbReference type="Proteomes" id="UP000594263"/>
    </source>
</evidence>
<evidence type="ECO:0000256" key="8">
    <source>
        <dbReference type="ARBA" id="ARBA00022840"/>
    </source>
</evidence>
<evidence type="ECO:0000256" key="4">
    <source>
        <dbReference type="ARBA" id="ARBA00022692"/>
    </source>
</evidence>
<dbReference type="InterPro" id="IPR045874">
    <property type="entry name" value="LRK10/LRL21-25-like"/>
</dbReference>
<evidence type="ECO:0000256" key="14">
    <source>
        <dbReference type="SAM" id="SignalP"/>
    </source>
</evidence>
<dbReference type="Pfam" id="PF00069">
    <property type="entry name" value="Pkinase"/>
    <property type="match status" value="1"/>
</dbReference>
<evidence type="ECO:0000259" key="15">
    <source>
        <dbReference type="PROSITE" id="PS50011"/>
    </source>
</evidence>
<dbReference type="Gene3D" id="1.10.510.10">
    <property type="entry name" value="Transferase(Phosphotransferase) domain 1"/>
    <property type="match status" value="1"/>
</dbReference>
<dbReference type="Gene3D" id="3.30.200.20">
    <property type="entry name" value="Phosphorylase Kinase, domain 1"/>
    <property type="match status" value="1"/>
</dbReference>
<dbReference type="FunFam" id="3.30.200.20:FF:000178">
    <property type="entry name" value="serine/threonine-protein kinase PBS1-like"/>
    <property type="match status" value="1"/>
</dbReference>
<dbReference type="GO" id="GO:0005524">
    <property type="term" value="F:ATP binding"/>
    <property type="evidence" value="ECO:0007669"/>
    <property type="project" value="UniProtKB-UniRule"/>
</dbReference>
<dbReference type="GO" id="GO:0030247">
    <property type="term" value="F:polysaccharide binding"/>
    <property type="evidence" value="ECO:0007669"/>
    <property type="project" value="InterPro"/>
</dbReference>
<keyword evidence="2" id="KW-0723">Serine/threonine-protein kinase</keyword>
<dbReference type="Pfam" id="PF13947">
    <property type="entry name" value="GUB_WAK_bind"/>
    <property type="match status" value="1"/>
</dbReference>
<keyword evidence="10 13" id="KW-0472">Membrane</keyword>
<dbReference type="InterPro" id="IPR000719">
    <property type="entry name" value="Prot_kinase_dom"/>
</dbReference>
<dbReference type="PROSITE" id="PS00107">
    <property type="entry name" value="PROTEIN_KINASE_ATP"/>
    <property type="match status" value="1"/>
</dbReference>